<dbReference type="InterPro" id="IPR034660">
    <property type="entry name" value="DinB/YfiT-like"/>
</dbReference>
<dbReference type="RefSeq" id="WP_242767945.1">
    <property type="nucleotide sequence ID" value="NZ_JALDAY010000008.1"/>
</dbReference>
<proteinExistence type="predicted"/>
<evidence type="ECO:0000259" key="1">
    <source>
        <dbReference type="Pfam" id="PF11716"/>
    </source>
</evidence>
<comment type="caution">
    <text evidence="3">The sequence shown here is derived from an EMBL/GenBank/DDBJ whole genome shotgun (WGS) entry which is preliminary data.</text>
</comment>
<dbReference type="Proteomes" id="UP001165269">
    <property type="component" value="Unassembled WGS sequence"/>
</dbReference>
<dbReference type="InterPro" id="IPR017517">
    <property type="entry name" value="Maleyloyr_isom"/>
</dbReference>
<feature type="domain" description="Bacterial SCP orthologue" evidence="2">
    <location>
        <begin position="171"/>
        <end position="263"/>
    </location>
</feature>
<keyword evidence="3" id="KW-0413">Isomerase</keyword>
<evidence type="ECO:0000313" key="3">
    <source>
        <dbReference type="EMBL" id="MCI3274532.1"/>
    </source>
</evidence>
<reference evidence="3" key="1">
    <citation type="submission" date="2022-03" db="EMBL/GenBank/DDBJ databases">
        <title>Streptomyces 7R015 and 7R016 isolated from Barleria lupulina in Thailand.</title>
        <authorList>
            <person name="Kanchanasin P."/>
            <person name="Phongsopitanun W."/>
            <person name="Tanasupawat S."/>
        </authorList>
    </citation>
    <scope>NUCLEOTIDE SEQUENCE</scope>
    <source>
        <strain evidence="3">7R015</strain>
    </source>
</reference>
<dbReference type="NCBIfam" id="TIGR03083">
    <property type="entry name" value="maleylpyruvate isomerase family mycothiol-dependent enzyme"/>
    <property type="match status" value="1"/>
</dbReference>
<protein>
    <submittedName>
        <fullName evidence="3">Maleylpyruvate isomerase family mycothiol-dependent enzyme</fullName>
    </submittedName>
</protein>
<dbReference type="Pfam" id="PF17844">
    <property type="entry name" value="SCP_3"/>
    <property type="match status" value="1"/>
</dbReference>
<dbReference type="Pfam" id="PF11716">
    <property type="entry name" value="MDMPI_N"/>
    <property type="match status" value="1"/>
</dbReference>
<keyword evidence="4" id="KW-1185">Reference proteome</keyword>
<accession>A0ABS9YBD1</accession>
<dbReference type="SUPFAM" id="SSF109854">
    <property type="entry name" value="DinB/YfiT-like putative metalloenzymes"/>
    <property type="match status" value="1"/>
</dbReference>
<evidence type="ECO:0000259" key="2">
    <source>
        <dbReference type="Pfam" id="PF17844"/>
    </source>
</evidence>
<dbReference type="Gene3D" id="3.30.1050.40">
    <property type="match status" value="1"/>
</dbReference>
<gene>
    <name evidence="3" type="ORF">MQP27_25895</name>
</gene>
<evidence type="ECO:0000313" key="4">
    <source>
        <dbReference type="Proteomes" id="UP001165269"/>
    </source>
</evidence>
<sequence>MSPAKKRARTYDSVKIRAAVTAQFGYVLEGVRGLTAEQFALPTRLGEWTVRELVAHIGMCVDVVPRLIALPAPPKPGITVLDWAFGTAANASALSDLAHELAARDTDPAAALAATAESLAAALAETPGPRVLDFRTGAITLADFLVTRTVELVVHTDDLNAAVPGLGIPYDRQALAACTRLLADALAAKAPGGSTEVRIPPYAVVQCVEGLRHTRGTPPNVVETDPLTWIRLATGRVAWRDAVAEAQVSASGERADLGALLPVMS</sequence>
<name>A0ABS9YBD1_9ACTN</name>
<dbReference type="InterPro" id="IPR024344">
    <property type="entry name" value="MDMPI_metal-binding"/>
</dbReference>
<feature type="domain" description="Mycothiol-dependent maleylpyruvate isomerase metal-binding" evidence="1">
    <location>
        <begin position="27"/>
        <end position="159"/>
    </location>
</feature>
<dbReference type="EMBL" id="JALDAY010000008">
    <property type="protein sequence ID" value="MCI3274532.1"/>
    <property type="molecule type" value="Genomic_DNA"/>
</dbReference>
<dbReference type="InterPro" id="IPR041629">
    <property type="entry name" value="SCP_3"/>
</dbReference>
<dbReference type="GO" id="GO:0016853">
    <property type="term" value="F:isomerase activity"/>
    <property type="evidence" value="ECO:0007669"/>
    <property type="project" value="UniProtKB-KW"/>
</dbReference>
<organism evidence="3 4">
    <name type="scientific">Streptomyces cylindrosporus</name>
    <dbReference type="NCBI Taxonomy" id="2927583"/>
    <lineage>
        <taxon>Bacteria</taxon>
        <taxon>Bacillati</taxon>
        <taxon>Actinomycetota</taxon>
        <taxon>Actinomycetes</taxon>
        <taxon>Kitasatosporales</taxon>
        <taxon>Streptomycetaceae</taxon>
        <taxon>Streptomyces</taxon>
    </lineage>
</organism>